<name>A0A9Q0FKI6_9ROSI</name>
<keyword evidence="3" id="KW-1185">Reference proteome</keyword>
<proteinExistence type="predicted"/>
<evidence type="ECO:0000313" key="3">
    <source>
        <dbReference type="Proteomes" id="UP001141552"/>
    </source>
</evidence>
<dbReference type="EMBL" id="JAKUCV010005001">
    <property type="protein sequence ID" value="KAJ4833172.1"/>
    <property type="molecule type" value="Genomic_DNA"/>
</dbReference>
<protein>
    <submittedName>
        <fullName evidence="2">Uncharacterized protein</fullName>
    </submittedName>
</protein>
<dbReference type="Proteomes" id="UP001141552">
    <property type="component" value="Unassembled WGS sequence"/>
</dbReference>
<feature type="compositionally biased region" description="Polar residues" evidence="1">
    <location>
        <begin position="90"/>
        <end position="101"/>
    </location>
</feature>
<evidence type="ECO:0000313" key="2">
    <source>
        <dbReference type="EMBL" id="KAJ4833172.1"/>
    </source>
</evidence>
<feature type="region of interest" description="Disordered" evidence="1">
    <location>
        <begin position="70"/>
        <end position="115"/>
    </location>
</feature>
<sequence length="115" mass="12875">MIYDFDKTKQIRTLICQKLSIPTFSLDHQAIRPFILYDDLLACCNISYLASRMDMDTSFLEYIISFPDNPASAPTDEHLSTKKKPGSFGWGNTTPSFPNMKTTDDIAGLSSGSRP</sequence>
<reference evidence="2" key="1">
    <citation type="submission" date="2022-02" db="EMBL/GenBank/DDBJ databases">
        <authorList>
            <person name="Henning P.M."/>
            <person name="McCubbin A.G."/>
            <person name="Shore J.S."/>
        </authorList>
    </citation>
    <scope>NUCLEOTIDE SEQUENCE</scope>
    <source>
        <strain evidence="2">F60SS</strain>
        <tissue evidence="2">Leaves</tissue>
    </source>
</reference>
<reference evidence="2" key="2">
    <citation type="journal article" date="2023" name="Plants (Basel)">
        <title>Annotation of the Turnera subulata (Passifloraceae) Draft Genome Reveals the S-Locus Evolved after the Divergence of Turneroideae from Passifloroideae in a Stepwise Manner.</title>
        <authorList>
            <person name="Henning P.M."/>
            <person name="Roalson E.H."/>
            <person name="Mir W."/>
            <person name="McCubbin A.G."/>
            <person name="Shore J.S."/>
        </authorList>
    </citation>
    <scope>NUCLEOTIDE SEQUENCE</scope>
    <source>
        <strain evidence="2">F60SS</strain>
    </source>
</reference>
<evidence type="ECO:0000256" key="1">
    <source>
        <dbReference type="SAM" id="MobiDB-lite"/>
    </source>
</evidence>
<dbReference type="AlphaFoldDB" id="A0A9Q0FKI6"/>
<organism evidence="2 3">
    <name type="scientific">Turnera subulata</name>
    <dbReference type="NCBI Taxonomy" id="218843"/>
    <lineage>
        <taxon>Eukaryota</taxon>
        <taxon>Viridiplantae</taxon>
        <taxon>Streptophyta</taxon>
        <taxon>Embryophyta</taxon>
        <taxon>Tracheophyta</taxon>
        <taxon>Spermatophyta</taxon>
        <taxon>Magnoliopsida</taxon>
        <taxon>eudicotyledons</taxon>
        <taxon>Gunneridae</taxon>
        <taxon>Pentapetalae</taxon>
        <taxon>rosids</taxon>
        <taxon>fabids</taxon>
        <taxon>Malpighiales</taxon>
        <taxon>Passifloraceae</taxon>
        <taxon>Turnera</taxon>
    </lineage>
</organism>
<gene>
    <name evidence="2" type="ORF">Tsubulata_016040</name>
</gene>
<comment type="caution">
    <text evidence="2">The sequence shown here is derived from an EMBL/GenBank/DDBJ whole genome shotgun (WGS) entry which is preliminary data.</text>
</comment>
<accession>A0A9Q0FKI6</accession>